<feature type="compositionally biased region" description="Polar residues" evidence="12">
    <location>
        <begin position="701"/>
        <end position="730"/>
    </location>
</feature>
<evidence type="ECO:0000256" key="5">
    <source>
        <dbReference type="ARBA" id="ARBA00022833"/>
    </source>
</evidence>
<dbReference type="RefSeq" id="XP_036363610.1">
    <property type="nucleotide sequence ID" value="XM_036507717.1"/>
</dbReference>
<evidence type="ECO:0000313" key="17">
    <source>
        <dbReference type="RefSeq" id="XP_036363614.1"/>
    </source>
</evidence>
<evidence type="ECO:0000256" key="2">
    <source>
        <dbReference type="ARBA" id="ARBA00007502"/>
    </source>
</evidence>
<keyword evidence="5 11" id="KW-0862">Zinc</keyword>
<evidence type="ECO:0000256" key="7">
    <source>
        <dbReference type="ARBA" id="ARBA00023002"/>
    </source>
</evidence>
<dbReference type="SMART" id="SM01333">
    <property type="entry name" value="Tet_JBP"/>
    <property type="match status" value="1"/>
</dbReference>
<keyword evidence="14" id="KW-1185">Reference proteome</keyword>
<evidence type="ECO:0000259" key="13">
    <source>
        <dbReference type="SMART" id="SM01333"/>
    </source>
</evidence>
<organism evidence="14 15">
    <name type="scientific">Octopus sinensis</name>
    <name type="common">East Asian common octopus</name>
    <dbReference type="NCBI Taxonomy" id="2607531"/>
    <lineage>
        <taxon>Eukaryota</taxon>
        <taxon>Metazoa</taxon>
        <taxon>Spiralia</taxon>
        <taxon>Lophotrochozoa</taxon>
        <taxon>Mollusca</taxon>
        <taxon>Cephalopoda</taxon>
        <taxon>Coleoidea</taxon>
        <taxon>Octopodiformes</taxon>
        <taxon>Octopoda</taxon>
        <taxon>Incirrata</taxon>
        <taxon>Octopodidae</taxon>
        <taxon>Octopus</taxon>
    </lineage>
</organism>
<feature type="compositionally biased region" description="Basic and acidic residues" evidence="12">
    <location>
        <begin position="111"/>
        <end position="122"/>
    </location>
</feature>
<feature type="compositionally biased region" description="Polar residues" evidence="12">
    <location>
        <begin position="678"/>
        <end position="688"/>
    </location>
</feature>
<dbReference type="Proteomes" id="UP000515154">
    <property type="component" value="Linkage group LG1"/>
</dbReference>
<dbReference type="GO" id="GO:0005634">
    <property type="term" value="C:nucleus"/>
    <property type="evidence" value="ECO:0007669"/>
    <property type="project" value="UniProtKB-UniRule"/>
</dbReference>
<feature type="compositionally biased region" description="Low complexity" evidence="12">
    <location>
        <begin position="94"/>
        <end position="110"/>
    </location>
</feature>
<feature type="region of interest" description="Disordered" evidence="12">
    <location>
        <begin position="1854"/>
        <end position="1878"/>
    </location>
</feature>
<sequence length="2154" mass="237377">MDGGESVVENRGTLNTEQLLSQTECPSSQDEKATPLESKDSLENKDNDSNLTTNIQSDDGEHPGKTCAIETVNDISSVPTQSFQNQVDGEQVCEQQQQLQLPSTLSPQEQQHQHQHEEKTKQNPESQQENQQRQHLNDDPYEFSNENFDNAPVSKLPPRYTGGIQTRSRTIKVRENAKSVESGAEKPLFVQHGSDNSKKIQMDDASNAATPSKLDSGCNDSDQHQNCTINGFSQQETSSVTPGDSNQVHKTLRTAQDNLPEDAVSNVPKSQLFNSDVFQNQTQEAESMQSPRTTLSIKDNCDNSIVSSSCCSTEKNSEMESSHINNELQSIQPEMNHQKTLQSQGYAFTELKCVNSNQLQNITNSFADTHQKNVDDVQEGNNLHLNQISCNPRTGTFDNGSRSEKGYSPDSDVMVPLRENLEVNTSCEQSLISKQSNSAAVSSQMTPHVAQSLPPSVSYENMLCNEISEESVRKNPLNMLCQLSESRKSLNTDDMLKSKRLKISHSENSSSSSSHIPPSSWPAVTTVMLQSPSSSVLSPIAPVDMSIDRTQLCSSNSNVGKTLIETSKTNNVDSVIVSNVSTSCNDLSKTLSMNDQIMKPTSNLPYCYDKSGNTSQMYRKEETDSNVILSDSQCIARSYSHESSSHSGSSKDDLAQNILSPAQNVVINSVNSDIHNSSTWVPDSSQYNERAKLNQPRVSARSGTASKPRTVKSPSYRSQIKVTKSRSSLKNLPPDNRMLSAEHRMQSALNDSMFNSQLQLSAFDPLPNAMNLTTMPANIASTNPLQQQPEYMQYNKVQFPPKAHSNLSNVQYGSHASSRYGNIQMGDHNVAVSFPEHASKLKTDNIKQHRYLPHHLLGMPLISAKSMSDHVCSASNIVTPQYTSSIYTCAANKTSYSSSTLSNQSNHRTYSTFPPPPPPYPKPPSYEEVVKNMVPASIKKEDFLSDQQYFGSSRKSLWQPFTEGNANMIQVKTEPVSDIDSSVDVATSSSLKPVSLVPLPTFRDTFSSNSKNSLMSMSSNQMTVPSSHSVNNYQTIHPSSSSAHISSQSLPKSQCMDKVKLAAAAGSITNSDLKPLNACTPEISPDNNTQFKLNNIKIETDKHGNPLSSDVKYKFSINNSNFTDSNFQSAFLNSCPKNTKIPSEKMAKISDAFNSTVKHIFNNKYSADTKKNSCYEGKMESNPQVKTEPQEDTLPQNSQNDNMKENDDGANLFNRLKGNIKVDIPDCSCLGPGYVPSEAVEGPFYTHLGAGSSLEEVKKIMENRTGLSGEAVRVEKIIYTGKEGKSSQGCPIAKWIVRRSGVEEKVLCLVRHRQGHFCETACLIICVVAWEGIPNSIANEMYSYLVPTLTEFGLETDRRCGYNEQKTCACQGMDIKKRGASFSFGCSWSMYFNGCKFARSKDAKKFRLKDTVLDEVAENKFQSLATRLAPLYKSVAPESYNNQVFFEDSGYECRLGYRDENSKPSRPFSGVTACVDFCAHSHKDLHNMNNGCTVVVTLTKHGPLEKPVEEQLHVLPLYILDLKDKKFEEKLKKGCVEILANYPKIAHVRATPVTPKRKGKNKKDSPSNKRVNSRMSSPRKATFLNSKNANLMSQAATNAKSNLCSNLPQNAMANISGYKNIVDKINLLQNSTVNNISSSSSSSAASALSSTAPPQASLSSPSSLSSLNTSLSSSSSTPLAPLPSSQSSSSSSFKVGSVEESNKNSNDQSVNNVAPLKPPTNAQSNNENTYNQFCKYLYSHGTFPPANFLKDGDSEAIKMLTGQSAAIGKDGLIDPSLHQQFRNIDLPKTYEGLKKMSTDVLLPTGSVCNVPFVNSNVKDSKRPFSASSLTSDDFESPLHLLSEAVMIRSQTAVEKSRTVSPQSQAGVNISTPRKPAPNTELPAAVMGAANQNAVNFSNHLSRNSCSNANIPLDLSKDQHSRLSSLSSNFDRKDIFDKVNSNLCQTSVSSYSPSNSKNLTSTPPLSTPFLQADGSMEDSRLNGNSAELISSELEFNEQSFRDPDIGGVAIALTHGSVLFEVAKRELHATTALLNPNRFSPTRISLVFYQHKSMNLRYHGWYENERKLELQRQKRLQKMKEETNKNIPLPSEELKPGSKKRRKKEETTEVKSPAQYKYMWETAIRHTVTRTTDTVITQSIDPQPTVTGPYQKWICQ</sequence>
<dbReference type="InterPro" id="IPR040175">
    <property type="entry name" value="TET1/2/3"/>
</dbReference>
<feature type="compositionally biased region" description="Polar residues" evidence="12">
    <location>
        <begin position="1703"/>
        <end position="1712"/>
    </location>
</feature>
<evidence type="ECO:0000313" key="15">
    <source>
        <dbReference type="RefSeq" id="XP_029638444.1"/>
    </source>
</evidence>
<feature type="region of interest" description="Disordered" evidence="12">
    <location>
        <begin position="678"/>
        <end position="735"/>
    </location>
</feature>
<comment type="cofactor">
    <cofactor evidence="11">
        <name>Zn(2+)</name>
        <dbReference type="ChEBI" id="CHEBI:29105"/>
    </cofactor>
    <text evidence="11">The zinc ions have a structural role.</text>
</comment>
<dbReference type="PANTHER" id="PTHR23358">
    <property type="entry name" value="METHYLCYTOSINE DIOXYGENASE TET"/>
    <property type="match status" value="1"/>
</dbReference>
<comment type="subcellular location">
    <subcellularLocation>
        <location evidence="1">Chromosome</location>
    </subcellularLocation>
</comment>
<feature type="compositionally biased region" description="Polar residues" evidence="12">
    <location>
        <begin position="1181"/>
        <end position="1201"/>
    </location>
</feature>
<dbReference type="CDD" id="cd18892">
    <property type="entry name" value="TET"/>
    <property type="match status" value="1"/>
</dbReference>
<dbReference type="InterPro" id="IPR046942">
    <property type="entry name" value="TET_oxygenase"/>
</dbReference>
<evidence type="ECO:0000256" key="1">
    <source>
        <dbReference type="ARBA" id="ARBA00004286"/>
    </source>
</evidence>
<evidence type="ECO:0000256" key="6">
    <source>
        <dbReference type="ARBA" id="ARBA00022964"/>
    </source>
</evidence>
<comment type="cofactor">
    <cofactor evidence="11">
        <name>Fe(2+)</name>
        <dbReference type="ChEBI" id="CHEBI:29033"/>
    </cofactor>
    <text evidence="11">Binds 1 Fe(2+) ion per subunit.</text>
</comment>
<comment type="catalytic activity">
    <reaction evidence="9 11">
        <text>a 5-formyl-2'-deoxycytidine in DNA + 2-oxoglutarate + O2 = a 5-carboxyl-2'-deoxycytidine in DNA + succinate + CO2 + H(+)</text>
        <dbReference type="Rhea" id="RHEA:53832"/>
        <dbReference type="Rhea" id="RHEA-COMP:13656"/>
        <dbReference type="Rhea" id="RHEA-COMP:13657"/>
        <dbReference type="ChEBI" id="CHEBI:15378"/>
        <dbReference type="ChEBI" id="CHEBI:15379"/>
        <dbReference type="ChEBI" id="CHEBI:16526"/>
        <dbReference type="ChEBI" id="CHEBI:16810"/>
        <dbReference type="ChEBI" id="CHEBI:30031"/>
        <dbReference type="ChEBI" id="CHEBI:137731"/>
        <dbReference type="ChEBI" id="CHEBI:137732"/>
        <dbReference type="EC" id="1.14.11.80"/>
    </reaction>
</comment>
<comment type="catalytic activity">
    <reaction evidence="10 11">
        <text>a 5-hydroxymethyl-2'-deoxycytidine in DNA + 2-oxoglutarate + O2 = a 5-formyl-2'-deoxycytidine in DNA + succinate + CO2 + H2O</text>
        <dbReference type="Rhea" id="RHEA:53828"/>
        <dbReference type="Rhea" id="RHEA-COMP:13315"/>
        <dbReference type="Rhea" id="RHEA-COMP:13656"/>
        <dbReference type="ChEBI" id="CHEBI:15377"/>
        <dbReference type="ChEBI" id="CHEBI:15379"/>
        <dbReference type="ChEBI" id="CHEBI:16526"/>
        <dbReference type="ChEBI" id="CHEBI:16810"/>
        <dbReference type="ChEBI" id="CHEBI:30031"/>
        <dbReference type="ChEBI" id="CHEBI:136731"/>
        <dbReference type="ChEBI" id="CHEBI:137731"/>
        <dbReference type="EC" id="1.14.11.80"/>
    </reaction>
</comment>
<dbReference type="RefSeq" id="XP_029638444.1">
    <property type="nucleotide sequence ID" value="XM_029782584.2"/>
</dbReference>
<comment type="similarity">
    <text evidence="2 11">Belongs to the TET family.</text>
</comment>
<name>A0A6P7SJB5_9MOLL</name>
<accession>A0A6P7SJB5</accession>
<feature type="region of interest" description="Disordered" evidence="12">
    <location>
        <begin position="1549"/>
        <end position="1581"/>
    </location>
</feature>
<feature type="region of interest" description="Disordered" evidence="12">
    <location>
        <begin position="2078"/>
        <end position="2109"/>
    </location>
</feature>
<dbReference type="GO" id="GO:0005694">
    <property type="term" value="C:chromosome"/>
    <property type="evidence" value="ECO:0007669"/>
    <property type="project" value="UniProtKB-SubCell"/>
</dbReference>
<dbReference type="GO" id="GO:0040029">
    <property type="term" value="P:epigenetic regulation of gene expression"/>
    <property type="evidence" value="ECO:0007669"/>
    <property type="project" value="InterPro"/>
</dbReference>
<feature type="region of interest" description="Disordered" evidence="12">
    <location>
        <begin position="393"/>
        <end position="412"/>
    </location>
</feature>
<evidence type="ECO:0000256" key="9">
    <source>
        <dbReference type="ARBA" id="ARBA00047840"/>
    </source>
</evidence>
<dbReference type="GO" id="GO:0045944">
    <property type="term" value="P:positive regulation of transcription by RNA polymerase II"/>
    <property type="evidence" value="ECO:0007669"/>
    <property type="project" value="TreeGrafter"/>
</dbReference>
<evidence type="ECO:0000256" key="10">
    <source>
        <dbReference type="ARBA" id="ARBA00049431"/>
    </source>
</evidence>
<feature type="compositionally biased region" description="Polar residues" evidence="12">
    <location>
        <begin position="73"/>
        <end position="88"/>
    </location>
</feature>
<dbReference type="RefSeq" id="XP_036363614.1">
    <property type="nucleotide sequence ID" value="XM_036507721.1"/>
</dbReference>
<evidence type="ECO:0000256" key="8">
    <source>
        <dbReference type="ARBA" id="ARBA00023004"/>
    </source>
</evidence>
<evidence type="ECO:0000313" key="18">
    <source>
        <dbReference type="RefSeq" id="XP_036363618.1"/>
    </source>
</evidence>
<protein>
    <recommendedName>
        <fullName evidence="11">Methylcytosine dioxygenase TET</fullName>
        <ecNumber evidence="11">1.14.11.80</ecNumber>
    </recommendedName>
</protein>
<proteinExistence type="inferred from homology"/>
<keyword evidence="4 11" id="KW-0479">Metal-binding</keyword>
<dbReference type="GO" id="GO:0141166">
    <property type="term" value="P:chromosomal 5-methylcytosine DNA demethylation pathway"/>
    <property type="evidence" value="ECO:0007669"/>
    <property type="project" value="UniProtKB-UniRule"/>
</dbReference>
<feature type="compositionally biased region" description="Low complexity" evidence="12">
    <location>
        <begin position="1637"/>
        <end position="1692"/>
    </location>
</feature>
<dbReference type="InterPro" id="IPR024779">
    <property type="entry name" value="2OGFeDO_JBP1/TET_oxygenase_dom"/>
</dbReference>
<keyword evidence="8 11" id="KW-0408">Iron</keyword>
<evidence type="ECO:0000256" key="12">
    <source>
        <dbReference type="SAM" id="MobiDB-lite"/>
    </source>
</evidence>
<evidence type="ECO:0000256" key="3">
    <source>
        <dbReference type="ARBA" id="ARBA00022454"/>
    </source>
</evidence>
<feature type="compositionally biased region" description="Basic and acidic residues" evidence="12">
    <location>
        <begin position="29"/>
        <end position="48"/>
    </location>
</feature>
<gene>
    <name evidence="15 16 17 18" type="primary">LOC115213579</name>
</gene>
<evidence type="ECO:0000256" key="11">
    <source>
        <dbReference type="RuleBase" id="RU367064"/>
    </source>
</evidence>
<feature type="compositionally biased region" description="Polar residues" evidence="12">
    <location>
        <begin position="123"/>
        <end position="134"/>
    </location>
</feature>
<comment type="catalytic activity">
    <reaction evidence="11">
        <text>a 5-methyl-2'-deoxycytidine in DNA + 2-oxoglutarate + O2 = a 5-hydroxymethyl-2'-deoxycytidine in DNA + succinate + CO2</text>
        <dbReference type="Rhea" id="RHEA:52636"/>
        <dbReference type="Rhea" id="RHEA-COMP:11370"/>
        <dbReference type="Rhea" id="RHEA-COMP:13315"/>
        <dbReference type="ChEBI" id="CHEBI:15379"/>
        <dbReference type="ChEBI" id="CHEBI:16526"/>
        <dbReference type="ChEBI" id="CHEBI:16810"/>
        <dbReference type="ChEBI" id="CHEBI:30031"/>
        <dbReference type="ChEBI" id="CHEBI:85454"/>
        <dbReference type="ChEBI" id="CHEBI:136731"/>
        <dbReference type="EC" id="1.14.11.80"/>
    </reaction>
</comment>
<dbReference type="Pfam" id="PF12851">
    <property type="entry name" value="Tet_JBP"/>
    <property type="match status" value="1"/>
</dbReference>
<dbReference type="GO" id="GO:0008270">
    <property type="term" value="F:zinc ion binding"/>
    <property type="evidence" value="ECO:0007669"/>
    <property type="project" value="UniProtKB-UniRule"/>
</dbReference>
<dbReference type="KEGG" id="osn:115213579"/>
<reference evidence="15 16" key="1">
    <citation type="submission" date="2025-08" db="UniProtKB">
        <authorList>
            <consortium name="RefSeq"/>
        </authorList>
    </citation>
    <scope>IDENTIFICATION</scope>
</reference>
<feature type="compositionally biased region" description="Polar residues" evidence="12">
    <location>
        <begin position="12"/>
        <end position="28"/>
    </location>
</feature>
<evidence type="ECO:0000313" key="14">
    <source>
        <dbReference type="Proteomes" id="UP000515154"/>
    </source>
</evidence>
<dbReference type="EC" id="1.14.11.80" evidence="11"/>
<dbReference type="GO" id="GO:0070579">
    <property type="term" value="F:DNA 5-methylcytosine dioxygenase activity"/>
    <property type="evidence" value="ECO:0007669"/>
    <property type="project" value="UniProtKB-UniRule"/>
</dbReference>
<evidence type="ECO:0000313" key="16">
    <source>
        <dbReference type="RefSeq" id="XP_036363610.1"/>
    </source>
</evidence>
<evidence type="ECO:0000256" key="4">
    <source>
        <dbReference type="ARBA" id="ARBA00022723"/>
    </source>
</evidence>
<feature type="region of interest" description="Disordered" evidence="12">
    <location>
        <begin position="1"/>
        <end position="222"/>
    </location>
</feature>
<dbReference type="PANTHER" id="PTHR23358:SF6">
    <property type="entry name" value="METHYLCYTOSINE DIOXYGENASE TET"/>
    <property type="match status" value="1"/>
</dbReference>
<feature type="region of interest" description="Disordered" evidence="12">
    <location>
        <begin position="1173"/>
        <end position="1207"/>
    </location>
</feature>
<keyword evidence="3" id="KW-0158">Chromosome</keyword>
<keyword evidence="7 11" id="KW-0560">Oxidoreductase</keyword>
<keyword evidence="6 11" id="KW-0223">Dioxygenase</keyword>
<feature type="domain" description="Methylcytosine dioxygenase TET1-3 oxygenase" evidence="13">
    <location>
        <begin position="1387"/>
        <end position="2050"/>
    </location>
</feature>
<comment type="function">
    <text evidence="11">Dioxygenase that catalyzes the conversion of the modified genomic base 5-methylcytosine (5mC) into 5-hydroxymethylcytosine (5hmC) and plays a key role in epigenetic chromatin reprogramming during embryonic development.</text>
</comment>
<feature type="compositionally biased region" description="Polar residues" evidence="12">
    <location>
        <begin position="1854"/>
        <end position="1871"/>
    </location>
</feature>
<feature type="region of interest" description="Disordered" evidence="12">
    <location>
        <begin position="1635"/>
        <end position="1725"/>
    </location>
</feature>
<dbReference type="RefSeq" id="XP_036363618.1">
    <property type="nucleotide sequence ID" value="XM_036507725.1"/>
</dbReference>